<dbReference type="EMBL" id="QWLL01000064">
    <property type="protein sequence ID" value="RII74312.1"/>
    <property type="molecule type" value="Genomic_DNA"/>
</dbReference>
<reference evidence="1 2" key="1">
    <citation type="submission" date="2018-08" db="EMBL/GenBank/DDBJ databases">
        <title>Draft genome sequence of the cyanotroph, Pseudomonas monteilii BCN3.</title>
        <authorList>
            <person name="Jones L.B."/>
            <person name="Kunz D.A."/>
        </authorList>
    </citation>
    <scope>NUCLEOTIDE SEQUENCE [LARGE SCALE GENOMIC DNA]</scope>
    <source>
        <strain evidence="1 2">BCN3</strain>
    </source>
</reference>
<comment type="caution">
    <text evidence="1">The sequence shown here is derived from an EMBL/GenBank/DDBJ whole genome shotgun (WGS) entry which is preliminary data.</text>
</comment>
<dbReference type="Proteomes" id="UP000265875">
    <property type="component" value="Unassembled WGS sequence"/>
</dbReference>
<sequence>MTWIDLGSPVPRARVVPYELVRWPTGEIKRLPIGPTPQNRSYEQVLGSRQTQRDFRELGDEQLGKLLWQACRSRESWPSPYGFDLEHRATPSAGAIHPIHMVLHLPGDRRWWLYQPQGHYLVEICGATQLLEGLLLHSAELLECSQAVHILFVAEPGKTLAKYQDGCSLIWRDAGALLAIIALTAHAHGLNFCPLGITGEPWASKLADQGKLIGVGLGLLGASP</sequence>
<evidence type="ECO:0000313" key="1">
    <source>
        <dbReference type="EMBL" id="RII74312.1"/>
    </source>
</evidence>
<dbReference type="SUPFAM" id="SSF55469">
    <property type="entry name" value="FMN-dependent nitroreductase-like"/>
    <property type="match status" value="1"/>
</dbReference>
<name>A0A399LY37_9PSED</name>
<protein>
    <recommendedName>
        <fullName evidence="3">SagB/ThcOx family dehydrogenase</fullName>
    </recommendedName>
</protein>
<dbReference type="GO" id="GO:0016491">
    <property type="term" value="F:oxidoreductase activity"/>
    <property type="evidence" value="ECO:0007669"/>
    <property type="project" value="InterPro"/>
</dbReference>
<organism evidence="1 2">
    <name type="scientific">Pseudomonas monteilii</name>
    <dbReference type="NCBI Taxonomy" id="76759"/>
    <lineage>
        <taxon>Bacteria</taxon>
        <taxon>Pseudomonadati</taxon>
        <taxon>Pseudomonadota</taxon>
        <taxon>Gammaproteobacteria</taxon>
        <taxon>Pseudomonadales</taxon>
        <taxon>Pseudomonadaceae</taxon>
        <taxon>Pseudomonas</taxon>
    </lineage>
</organism>
<evidence type="ECO:0000313" key="2">
    <source>
        <dbReference type="Proteomes" id="UP000265875"/>
    </source>
</evidence>
<dbReference type="Gene3D" id="3.40.109.10">
    <property type="entry name" value="NADH Oxidase"/>
    <property type="match status" value="1"/>
</dbReference>
<proteinExistence type="predicted"/>
<dbReference type="RefSeq" id="WP_119371908.1">
    <property type="nucleotide sequence ID" value="NZ_QWLL01000064.1"/>
</dbReference>
<dbReference type="AlphaFoldDB" id="A0A399LY37"/>
<dbReference type="InterPro" id="IPR000415">
    <property type="entry name" value="Nitroreductase-like"/>
</dbReference>
<evidence type="ECO:0008006" key="3">
    <source>
        <dbReference type="Google" id="ProtNLM"/>
    </source>
</evidence>
<gene>
    <name evidence="1" type="ORF">D0894_27045</name>
</gene>
<accession>A0A399LY37</accession>